<feature type="repeat" description="TPR" evidence="2">
    <location>
        <begin position="419"/>
        <end position="452"/>
    </location>
</feature>
<sequence length="480" mass="52361">MGDPNPSFGFCVGLAFRRALPYLNDGGPQSQFFEAATHGDVSRLRELASGEDAEGKARLADDISFSGIGPLQAAARLGEVDACRCMVEELGFDINADRELGITALASAALDGRLATARYLLDHGADPNKKCNAGSVPLHCAAKNGHDEVEQLLLSRGASVDIAYFHGTPLHIAAAYGKASVMKVLLEHDADPNKVSEELGTPLVATLHATSQGLAESVSLKCKTNRRGADVNFSDRDTPLVVAITNGLTNCIKYLLKAGADPNIPTCHCGALPIQLAASYGRRKDVELLFPLTSPIRAVSNWTVEGILAHAKSKHARSKCSKPKDKQDDHNKKAQFKLRGEKAIKDKHDEQDKKAQLKLQGEKAVKRKDYHGASIFYTEAIELDPTDATLYSNRSLCHLQMTEALFDADYCIKSRPEWLKGYYRKGAALMLLKEYEKACDAFLAGLKLDPLNAEMEKVFREAVEAMKKHHVTTKSFKPSD</sequence>
<dbReference type="eggNOG" id="KOG0548">
    <property type="taxonomic scope" value="Eukaryota"/>
</dbReference>
<organism evidence="4">
    <name type="scientific">Oryza glumipatula</name>
    <dbReference type="NCBI Taxonomy" id="40148"/>
    <lineage>
        <taxon>Eukaryota</taxon>
        <taxon>Viridiplantae</taxon>
        <taxon>Streptophyta</taxon>
        <taxon>Embryophyta</taxon>
        <taxon>Tracheophyta</taxon>
        <taxon>Spermatophyta</taxon>
        <taxon>Magnoliopsida</taxon>
        <taxon>Liliopsida</taxon>
        <taxon>Poales</taxon>
        <taxon>Poaceae</taxon>
        <taxon>BOP clade</taxon>
        <taxon>Oryzoideae</taxon>
        <taxon>Oryzeae</taxon>
        <taxon>Oryzinae</taxon>
        <taxon>Oryza</taxon>
    </lineage>
</organism>
<dbReference type="SUPFAM" id="SSF48403">
    <property type="entry name" value="Ankyrin repeat"/>
    <property type="match status" value="1"/>
</dbReference>
<dbReference type="PANTHER" id="PTHR46224:SF36">
    <property type="entry name" value="OS03G0680600 PROTEIN"/>
    <property type="match status" value="1"/>
</dbReference>
<name>A0A0D9ZBM5_9ORYZ</name>
<dbReference type="STRING" id="40148.A0A0D9ZBM5"/>
<dbReference type="PANTHER" id="PTHR46224">
    <property type="entry name" value="ANKYRIN REPEAT FAMILY PROTEIN"/>
    <property type="match status" value="1"/>
</dbReference>
<dbReference type="PROSITE" id="PS50005">
    <property type="entry name" value="TPR"/>
    <property type="match status" value="1"/>
</dbReference>
<dbReference type="PROSITE" id="PS50088">
    <property type="entry name" value="ANK_REPEAT"/>
    <property type="match status" value="4"/>
</dbReference>
<dbReference type="InterPro" id="IPR002110">
    <property type="entry name" value="Ankyrin_rpt"/>
</dbReference>
<dbReference type="InterPro" id="IPR036770">
    <property type="entry name" value="Ankyrin_rpt-contain_sf"/>
</dbReference>
<dbReference type="PRINTS" id="PR01415">
    <property type="entry name" value="ANKYRIN"/>
</dbReference>
<protein>
    <submittedName>
        <fullName evidence="4">Uncharacterized protein</fullName>
    </submittedName>
</protein>
<keyword evidence="2" id="KW-0802">TPR repeat</keyword>
<dbReference type="InterPro" id="IPR051616">
    <property type="entry name" value="Cul2-RING_E3_ligase_SR"/>
</dbReference>
<dbReference type="Proteomes" id="UP000026961">
    <property type="component" value="Chromosome 3"/>
</dbReference>
<dbReference type="InterPro" id="IPR019734">
    <property type="entry name" value="TPR_rpt"/>
</dbReference>
<reference evidence="4" key="2">
    <citation type="submission" date="2018-05" db="EMBL/GenBank/DDBJ databases">
        <title>OgluRS3 (Oryza glumaepatula Reference Sequence Version 3).</title>
        <authorList>
            <person name="Zhang J."/>
            <person name="Kudrna D."/>
            <person name="Lee S."/>
            <person name="Talag J."/>
            <person name="Welchert J."/>
            <person name="Wing R.A."/>
        </authorList>
    </citation>
    <scope>NUCLEOTIDE SEQUENCE [LARGE SCALE GENOMIC DNA]</scope>
</reference>
<reference evidence="4" key="1">
    <citation type="submission" date="2015-04" db="UniProtKB">
        <authorList>
            <consortium name="EnsemblPlants"/>
        </authorList>
    </citation>
    <scope>IDENTIFICATION</scope>
</reference>
<dbReference type="SUPFAM" id="SSF48452">
    <property type="entry name" value="TPR-like"/>
    <property type="match status" value="1"/>
</dbReference>
<feature type="repeat" description="ANK" evidence="1">
    <location>
        <begin position="100"/>
        <end position="132"/>
    </location>
</feature>
<evidence type="ECO:0000256" key="1">
    <source>
        <dbReference type="PROSITE-ProRule" id="PRU00023"/>
    </source>
</evidence>
<evidence type="ECO:0000313" key="4">
    <source>
        <dbReference type="EnsemblPlants" id="OGLUM03G29910.1"/>
    </source>
</evidence>
<feature type="region of interest" description="Disordered" evidence="3">
    <location>
        <begin position="314"/>
        <end position="333"/>
    </location>
</feature>
<feature type="repeat" description="ANK" evidence="1">
    <location>
        <begin position="165"/>
        <end position="197"/>
    </location>
</feature>
<proteinExistence type="predicted"/>
<dbReference type="Gene3D" id="1.25.40.10">
    <property type="entry name" value="Tetratricopeptide repeat domain"/>
    <property type="match status" value="1"/>
</dbReference>
<dbReference type="EnsemblPlants" id="OGLUM03G29910.1">
    <property type="protein sequence ID" value="OGLUM03G29910.1"/>
    <property type="gene ID" value="OGLUM03G29910"/>
</dbReference>
<evidence type="ECO:0000256" key="2">
    <source>
        <dbReference type="PROSITE-ProRule" id="PRU00339"/>
    </source>
</evidence>
<dbReference type="Gramene" id="OGLUM03G29910.1">
    <property type="protein sequence ID" value="OGLUM03G29910.1"/>
    <property type="gene ID" value="OGLUM03G29910"/>
</dbReference>
<evidence type="ECO:0000313" key="5">
    <source>
        <dbReference type="Proteomes" id="UP000026961"/>
    </source>
</evidence>
<dbReference type="Gene3D" id="1.25.40.20">
    <property type="entry name" value="Ankyrin repeat-containing domain"/>
    <property type="match status" value="2"/>
</dbReference>
<dbReference type="Pfam" id="PF12796">
    <property type="entry name" value="Ank_2"/>
    <property type="match status" value="3"/>
</dbReference>
<dbReference type="PROSITE" id="PS50297">
    <property type="entry name" value="ANK_REP_REGION"/>
    <property type="match status" value="4"/>
</dbReference>
<dbReference type="eggNOG" id="KOG0504">
    <property type="taxonomic scope" value="Eukaryota"/>
</dbReference>
<accession>A0A0D9ZBM5</accession>
<feature type="compositionally biased region" description="Basic and acidic residues" evidence="3">
    <location>
        <begin position="322"/>
        <end position="333"/>
    </location>
</feature>
<feature type="repeat" description="ANK" evidence="1">
    <location>
        <begin position="133"/>
        <end position="165"/>
    </location>
</feature>
<keyword evidence="1" id="KW-0040">ANK repeat</keyword>
<dbReference type="SMART" id="SM00248">
    <property type="entry name" value="ANK"/>
    <property type="match status" value="5"/>
</dbReference>
<evidence type="ECO:0000256" key="3">
    <source>
        <dbReference type="SAM" id="MobiDB-lite"/>
    </source>
</evidence>
<dbReference type="SMART" id="SM00028">
    <property type="entry name" value="TPR"/>
    <property type="match status" value="2"/>
</dbReference>
<feature type="repeat" description="ANK" evidence="1">
    <location>
        <begin position="235"/>
        <end position="267"/>
    </location>
</feature>
<dbReference type="InterPro" id="IPR011990">
    <property type="entry name" value="TPR-like_helical_dom_sf"/>
</dbReference>
<keyword evidence="5" id="KW-1185">Reference proteome</keyword>
<dbReference type="AlphaFoldDB" id="A0A0D9ZBM5"/>